<evidence type="ECO:0000256" key="1">
    <source>
        <dbReference type="SAM" id="MobiDB-lite"/>
    </source>
</evidence>
<reference evidence="2" key="1">
    <citation type="submission" date="2013-11" db="EMBL/GenBank/DDBJ databases">
        <title>The Genome Sequence of Phytophthora parasitica IAC_01/95.</title>
        <authorList>
            <consortium name="The Broad Institute Genomics Platform"/>
            <person name="Russ C."/>
            <person name="Tyler B."/>
            <person name="Panabieres F."/>
            <person name="Shan W."/>
            <person name="Tripathy S."/>
            <person name="Grunwald N."/>
            <person name="Machado M."/>
            <person name="Johnson C.S."/>
            <person name="Arredondo F."/>
            <person name="Hong C."/>
            <person name="Coffey M."/>
            <person name="Young S.K."/>
            <person name="Zeng Q."/>
            <person name="Gargeya S."/>
            <person name="Fitzgerald M."/>
            <person name="Abouelleil A."/>
            <person name="Alvarado L."/>
            <person name="Chapman S.B."/>
            <person name="Gainer-Dewar J."/>
            <person name="Goldberg J."/>
            <person name="Griggs A."/>
            <person name="Gujja S."/>
            <person name="Hansen M."/>
            <person name="Howarth C."/>
            <person name="Imamovic A."/>
            <person name="Ireland A."/>
            <person name="Larimer J."/>
            <person name="McCowan C."/>
            <person name="Murphy C."/>
            <person name="Pearson M."/>
            <person name="Poon T.W."/>
            <person name="Priest M."/>
            <person name="Roberts A."/>
            <person name="Saif S."/>
            <person name="Shea T."/>
            <person name="Sykes S."/>
            <person name="Wortman J."/>
            <person name="Nusbaum C."/>
            <person name="Birren B."/>
        </authorList>
    </citation>
    <scope>NUCLEOTIDE SEQUENCE [LARGE SCALE GENOMIC DNA]</scope>
    <source>
        <strain evidence="2">IAC_01/95</strain>
    </source>
</reference>
<accession>W2NXT2</accession>
<evidence type="ECO:0008006" key="3">
    <source>
        <dbReference type="Google" id="ProtNLM"/>
    </source>
</evidence>
<dbReference type="AlphaFoldDB" id="W2NXT2"/>
<proteinExistence type="predicted"/>
<protein>
    <recommendedName>
        <fullName evidence="3">SWIM-type domain-containing protein</fullName>
    </recommendedName>
</protein>
<feature type="region of interest" description="Disordered" evidence="1">
    <location>
        <begin position="1"/>
        <end position="22"/>
    </location>
</feature>
<organism evidence="2">
    <name type="scientific">Phytophthora nicotianae</name>
    <name type="common">Potato buckeye rot agent</name>
    <name type="synonym">Phytophthora parasitica</name>
    <dbReference type="NCBI Taxonomy" id="4792"/>
    <lineage>
        <taxon>Eukaryota</taxon>
        <taxon>Sar</taxon>
        <taxon>Stramenopiles</taxon>
        <taxon>Oomycota</taxon>
        <taxon>Peronosporomycetes</taxon>
        <taxon>Peronosporales</taxon>
        <taxon>Peronosporaceae</taxon>
        <taxon>Phytophthora</taxon>
    </lineage>
</organism>
<dbReference type="EMBL" id="KI691395">
    <property type="protein sequence ID" value="ETM53275.1"/>
    <property type="molecule type" value="Genomic_DNA"/>
</dbReference>
<dbReference type="Proteomes" id="UP000054532">
    <property type="component" value="Unassembled WGS sequence"/>
</dbReference>
<evidence type="ECO:0000313" key="2">
    <source>
        <dbReference type="EMBL" id="ETM53275.1"/>
    </source>
</evidence>
<dbReference type="VEuPathDB" id="FungiDB:PPTG_22224"/>
<sequence>MQNSVESEANKTGKRRADVEKRKGTRYIPENWSKYCITLQCTHCRSQPPRGSGKRKHRKVRTTLCTAKINARVVAGFSGWYDAVKACGHHNHPVTKHQWSNYVGNLKVKDNRLKQDAIDMPRRVRMLKGFSVIFTSNLAKQYATAVGSTADYEIDLRAPNKAVLTRLGTDTTYMVDTSASACVCDFMQTRLLPCRHVL</sequence>
<gene>
    <name evidence="2" type="ORF">L914_03234</name>
</gene>
<name>W2NXT2_PHYNI</name>
<feature type="compositionally biased region" description="Basic and acidic residues" evidence="1">
    <location>
        <begin position="8"/>
        <end position="22"/>
    </location>
</feature>